<dbReference type="InterPro" id="IPR014721">
    <property type="entry name" value="Ribsml_uS5_D2-typ_fold_subgr"/>
</dbReference>
<reference evidence="7" key="1">
    <citation type="journal article" date="2020" name="mSystems">
        <title>Genome- and Community-Level Interaction Insights into Carbon Utilization and Element Cycling Functions of Hydrothermarchaeota in Hydrothermal Sediment.</title>
        <authorList>
            <person name="Zhou Z."/>
            <person name="Liu Y."/>
            <person name="Xu W."/>
            <person name="Pan J."/>
            <person name="Luo Z.H."/>
            <person name="Li M."/>
        </authorList>
    </citation>
    <scope>NUCLEOTIDE SEQUENCE [LARGE SCALE GENOMIC DNA]</scope>
    <source>
        <strain evidence="7">SpSt-1019</strain>
    </source>
</reference>
<keyword evidence="2" id="KW-0540">Nuclease</keyword>
<dbReference type="GO" id="GO:0000049">
    <property type="term" value="F:tRNA binding"/>
    <property type="evidence" value="ECO:0007669"/>
    <property type="project" value="InterPro"/>
</dbReference>
<dbReference type="NCBIfam" id="TIGR00188">
    <property type="entry name" value="rnpA"/>
    <property type="match status" value="1"/>
</dbReference>
<keyword evidence="4 7" id="KW-0378">Hydrolase</keyword>
<keyword evidence="1" id="KW-0819">tRNA processing</keyword>
<sequence length="109" mass="13128">MIHKSALISNSKEILRVFNSKKREGHYVNIFYRPSLYSRVCVIVSKKVSKSSVKRNYMKRFIKSFFIMDFLYNTDRRNFFDIIILVKKPFCKTNKGEVYQELKRLCKDL</sequence>
<comment type="caution">
    <text evidence="7">The sequence shown here is derived from an EMBL/GenBank/DDBJ whole genome shotgun (WGS) entry which is preliminary data.</text>
</comment>
<evidence type="ECO:0000256" key="5">
    <source>
        <dbReference type="ARBA" id="ARBA00022884"/>
    </source>
</evidence>
<gene>
    <name evidence="7" type="primary">rnpA</name>
    <name evidence="7" type="ORF">ENL70_03630</name>
</gene>
<evidence type="ECO:0000256" key="1">
    <source>
        <dbReference type="ARBA" id="ARBA00022694"/>
    </source>
</evidence>
<keyword evidence="3" id="KW-0255">Endonuclease</keyword>
<dbReference type="EMBL" id="DRUY01000120">
    <property type="protein sequence ID" value="HHI65622.1"/>
    <property type="molecule type" value="Genomic_DNA"/>
</dbReference>
<evidence type="ECO:0000256" key="4">
    <source>
        <dbReference type="ARBA" id="ARBA00022801"/>
    </source>
</evidence>
<organism evidence="7">
    <name type="scientific">Thermodesulfobium narugense</name>
    <dbReference type="NCBI Taxonomy" id="184064"/>
    <lineage>
        <taxon>Bacteria</taxon>
        <taxon>Pseudomonadati</taxon>
        <taxon>Thermodesulfobiota</taxon>
        <taxon>Thermodesulfobiia</taxon>
        <taxon>Thermodesulfobiales</taxon>
        <taxon>Thermodesulfobiaceae</taxon>
        <taxon>Thermodesulfobium</taxon>
    </lineage>
</organism>
<dbReference type="Pfam" id="PF00825">
    <property type="entry name" value="Ribonuclease_P"/>
    <property type="match status" value="1"/>
</dbReference>
<dbReference type="Gene3D" id="3.30.230.10">
    <property type="match status" value="1"/>
</dbReference>
<evidence type="ECO:0000313" key="7">
    <source>
        <dbReference type="EMBL" id="HHI65622.1"/>
    </source>
</evidence>
<protein>
    <recommendedName>
        <fullName evidence="6">Ribonuclease P protein component</fullName>
        <ecNumber evidence="6">3.1.26.5</ecNumber>
    </recommendedName>
</protein>
<dbReference type="EC" id="3.1.26.5" evidence="6"/>
<dbReference type="GO" id="GO:0004526">
    <property type="term" value="F:ribonuclease P activity"/>
    <property type="evidence" value="ECO:0007669"/>
    <property type="project" value="UniProtKB-UniRule"/>
</dbReference>
<dbReference type="AlphaFoldDB" id="A0A7C5KEY4"/>
<name>A0A7C5KEY4_9BACT</name>
<dbReference type="InterPro" id="IPR000100">
    <property type="entry name" value="RNase_P"/>
</dbReference>
<evidence type="ECO:0000256" key="3">
    <source>
        <dbReference type="ARBA" id="ARBA00022759"/>
    </source>
</evidence>
<evidence type="ECO:0000256" key="6">
    <source>
        <dbReference type="NCBIfam" id="TIGR00188"/>
    </source>
</evidence>
<keyword evidence="5" id="KW-0694">RNA-binding</keyword>
<dbReference type="SUPFAM" id="SSF54211">
    <property type="entry name" value="Ribosomal protein S5 domain 2-like"/>
    <property type="match status" value="1"/>
</dbReference>
<dbReference type="InterPro" id="IPR020568">
    <property type="entry name" value="Ribosomal_Su5_D2-typ_SF"/>
</dbReference>
<accession>A0A7C5KEY4</accession>
<evidence type="ECO:0000256" key="2">
    <source>
        <dbReference type="ARBA" id="ARBA00022722"/>
    </source>
</evidence>
<dbReference type="GO" id="GO:0008033">
    <property type="term" value="P:tRNA processing"/>
    <property type="evidence" value="ECO:0007669"/>
    <property type="project" value="UniProtKB-KW"/>
</dbReference>
<proteinExistence type="predicted"/>